<dbReference type="GO" id="GO:0016887">
    <property type="term" value="F:ATP hydrolysis activity"/>
    <property type="evidence" value="ECO:0007669"/>
    <property type="project" value="InterPro"/>
</dbReference>
<dbReference type="Pfam" id="PF00005">
    <property type="entry name" value="ABC_tran"/>
    <property type="match status" value="2"/>
</dbReference>
<comment type="subcellular location">
    <subcellularLocation>
        <location evidence="1">Cell membrane</location>
        <topology evidence="1">Peripheral membrane protein</topology>
    </subcellularLocation>
</comment>
<dbReference type="CDD" id="cd03225">
    <property type="entry name" value="ABC_cobalt_CbiO_domain1"/>
    <property type="match status" value="1"/>
</dbReference>
<dbReference type="AlphaFoldDB" id="A0A843AG80"/>
<dbReference type="InterPro" id="IPR017871">
    <property type="entry name" value="ABC_transporter-like_CS"/>
</dbReference>
<keyword evidence="3" id="KW-0813">Transport</keyword>
<keyword evidence="5" id="KW-0677">Repeat</keyword>
<evidence type="ECO:0000256" key="3">
    <source>
        <dbReference type="ARBA" id="ARBA00022448"/>
    </source>
</evidence>
<dbReference type="InterPro" id="IPR003439">
    <property type="entry name" value="ABC_transporter-like_ATP-bd"/>
</dbReference>
<dbReference type="InterPro" id="IPR003593">
    <property type="entry name" value="AAA+_ATPase"/>
</dbReference>
<keyword evidence="8" id="KW-1278">Translocase</keyword>
<dbReference type="GO" id="GO:0043190">
    <property type="term" value="C:ATP-binding cassette (ABC) transporter complex"/>
    <property type="evidence" value="ECO:0007669"/>
    <property type="project" value="TreeGrafter"/>
</dbReference>
<dbReference type="InterPro" id="IPR015856">
    <property type="entry name" value="ABC_transpr_CbiO/EcfA_su"/>
</dbReference>
<comment type="function">
    <text evidence="10">Probably part of an ABC transporter complex. Responsible for energy coupling to the transport system.</text>
</comment>
<dbReference type="InterPro" id="IPR027417">
    <property type="entry name" value="P-loop_NTPase"/>
</dbReference>
<keyword evidence="7 12" id="KW-0067">ATP-binding</keyword>
<dbReference type="SUPFAM" id="SSF52540">
    <property type="entry name" value="P-loop containing nucleoside triphosphate hydrolases"/>
    <property type="match status" value="2"/>
</dbReference>
<protein>
    <submittedName>
        <fullName evidence="12">ABC transporter ATP-binding protein</fullName>
    </submittedName>
</protein>
<dbReference type="InterPro" id="IPR025662">
    <property type="entry name" value="Sigma_54_int_dom_ATP-bd_1"/>
</dbReference>
<dbReference type="PANTHER" id="PTHR43553:SF23">
    <property type="entry name" value="ABC TRANSPORTER ATP-BINDING COMPONENT"/>
    <property type="match status" value="1"/>
</dbReference>
<keyword evidence="4" id="KW-1003">Cell membrane</keyword>
<dbReference type="PROSITE" id="PS50893">
    <property type="entry name" value="ABC_TRANSPORTER_2"/>
    <property type="match status" value="2"/>
</dbReference>
<dbReference type="PROSITE" id="PS00211">
    <property type="entry name" value="ABC_TRANSPORTER_1"/>
    <property type="match status" value="1"/>
</dbReference>
<evidence type="ECO:0000256" key="1">
    <source>
        <dbReference type="ARBA" id="ARBA00004202"/>
    </source>
</evidence>
<comment type="similarity">
    <text evidence="2">Belongs to the ABC transporter superfamily.</text>
</comment>
<dbReference type="Gene3D" id="3.40.50.300">
    <property type="entry name" value="P-loop containing nucleotide triphosphate hydrolases"/>
    <property type="match status" value="2"/>
</dbReference>
<comment type="caution">
    <text evidence="12">The sequence shown here is derived from an EMBL/GenBank/DDBJ whole genome shotgun (WGS) entry which is preliminary data.</text>
</comment>
<dbReference type="GO" id="GO:0005524">
    <property type="term" value="F:ATP binding"/>
    <property type="evidence" value="ECO:0007669"/>
    <property type="project" value="UniProtKB-KW"/>
</dbReference>
<evidence type="ECO:0000256" key="2">
    <source>
        <dbReference type="ARBA" id="ARBA00005417"/>
    </source>
</evidence>
<feature type="domain" description="ABC transporter" evidence="11">
    <location>
        <begin position="2"/>
        <end position="242"/>
    </location>
</feature>
<feature type="domain" description="ABC transporter" evidence="11">
    <location>
        <begin position="284"/>
        <end position="519"/>
    </location>
</feature>
<proteinExistence type="inferred from homology"/>
<evidence type="ECO:0000256" key="5">
    <source>
        <dbReference type="ARBA" id="ARBA00022737"/>
    </source>
</evidence>
<evidence type="ECO:0000256" key="10">
    <source>
        <dbReference type="ARBA" id="ARBA00025157"/>
    </source>
</evidence>
<keyword evidence="6" id="KW-0547">Nucleotide-binding</keyword>
<keyword evidence="9" id="KW-0472">Membrane</keyword>
<evidence type="ECO:0000313" key="13">
    <source>
        <dbReference type="Proteomes" id="UP000658733"/>
    </source>
</evidence>
<organism evidence="12 13">
    <name type="scientific">Methanobrevibacter arboriphilus</name>
    <dbReference type="NCBI Taxonomy" id="39441"/>
    <lineage>
        <taxon>Archaea</taxon>
        <taxon>Methanobacteriati</taxon>
        <taxon>Methanobacteriota</taxon>
        <taxon>Methanomada group</taxon>
        <taxon>Methanobacteria</taxon>
        <taxon>Methanobacteriales</taxon>
        <taxon>Methanobacteriaceae</taxon>
        <taxon>Methanobrevibacter</taxon>
    </lineage>
</organism>
<evidence type="ECO:0000256" key="6">
    <source>
        <dbReference type="ARBA" id="ARBA00022741"/>
    </source>
</evidence>
<sequence length="519" mass="59263">MLKINDLNFTYSEENHENMLNNINLHIKKGEIILLCGESGSGKTTITRLINGLIPNFYFGKLEGNISLIGENINDMPIYKIAEKVGSVFQNPKTQFFNVDTTSELAFGCENLGLPVEEIERRINKVVSDFQIETLLNKSIFKLSGGEKQKIACASISACFPEILLLDEPSSNLDSKSTWDLRKMILSWKKMGKTVIIAEHRLYFLKNIIDRMIYMKDGEIQRIISNEEFNLMDNKSFLNLGIRALSLNNLTKNKKNIFDEINEHNIKNSSKEHNIKDSQSKHYFTLKNFKFSYGKMLAIDINSIKIPKNEIIAIIGDNGAGKSTFARCLCGLERKCKGTININGKNLKSKNRLKISYMVMQDVNHQLFAESVLDEIFLSLDYNKHINKQNLMNKEKIEIAEDILKKLDLLQLKDAHPMALSGGQKQRIAIGSAIVSNKEIIIFDEPTSGLDLKHMKEVANNIKNLQKRGISSFIVSHDLELILECCNYVIHFEEGKIIDKYYIDDEGERKLKEFFIPSF</sequence>
<dbReference type="PROSITE" id="PS00675">
    <property type="entry name" value="SIGMA54_INTERACT_1"/>
    <property type="match status" value="1"/>
</dbReference>
<evidence type="ECO:0000256" key="7">
    <source>
        <dbReference type="ARBA" id="ARBA00022840"/>
    </source>
</evidence>
<dbReference type="Proteomes" id="UP000658733">
    <property type="component" value="Unassembled WGS sequence"/>
</dbReference>
<evidence type="ECO:0000313" key="12">
    <source>
        <dbReference type="EMBL" id="MBF4468771.1"/>
    </source>
</evidence>
<evidence type="ECO:0000259" key="11">
    <source>
        <dbReference type="PROSITE" id="PS50893"/>
    </source>
</evidence>
<dbReference type="SMART" id="SM00382">
    <property type="entry name" value="AAA"/>
    <property type="match status" value="2"/>
</dbReference>
<gene>
    <name evidence="12" type="ORF">ISP01_05135</name>
</gene>
<reference evidence="12" key="1">
    <citation type="submission" date="2020-10" db="EMBL/GenBank/DDBJ databases">
        <title>Dehalococcoides mccartyi of a TCE/Cr reducing biochatode.</title>
        <authorList>
            <person name="Matturro B."/>
        </authorList>
    </citation>
    <scope>NUCLEOTIDE SEQUENCE</scope>
    <source>
        <strain evidence="12">Bin4</strain>
    </source>
</reference>
<evidence type="ECO:0000256" key="4">
    <source>
        <dbReference type="ARBA" id="ARBA00022475"/>
    </source>
</evidence>
<dbReference type="EMBL" id="JADIIN010000042">
    <property type="protein sequence ID" value="MBF4468771.1"/>
    <property type="molecule type" value="Genomic_DNA"/>
</dbReference>
<dbReference type="PANTHER" id="PTHR43553">
    <property type="entry name" value="HEAVY METAL TRANSPORTER"/>
    <property type="match status" value="1"/>
</dbReference>
<evidence type="ECO:0000256" key="9">
    <source>
        <dbReference type="ARBA" id="ARBA00023136"/>
    </source>
</evidence>
<dbReference type="InterPro" id="IPR050095">
    <property type="entry name" value="ECF_ABC_transporter_ATP-bd"/>
</dbReference>
<name>A0A843AG80_METAZ</name>
<accession>A0A843AG80</accession>
<dbReference type="GO" id="GO:0042626">
    <property type="term" value="F:ATPase-coupled transmembrane transporter activity"/>
    <property type="evidence" value="ECO:0007669"/>
    <property type="project" value="TreeGrafter"/>
</dbReference>
<dbReference type="RefSeq" id="WP_278522775.1">
    <property type="nucleotide sequence ID" value="NZ_JADIIN010000042.1"/>
</dbReference>
<evidence type="ECO:0000256" key="8">
    <source>
        <dbReference type="ARBA" id="ARBA00022967"/>
    </source>
</evidence>